<protein>
    <submittedName>
        <fullName evidence="1">Uncharacterized protein</fullName>
    </submittedName>
</protein>
<dbReference type="Gramene" id="TVU23974">
    <property type="protein sequence ID" value="TVU23974"/>
    <property type="gene ID" value="EJB05_26366"/>
</dbReference>
<comment type="caution">
    <text evidence="1">The sequence shown here is derived from an EMBL/GenBank/DDBJ whole genome shotgun (WGS) entry which is preliminary data.</text>
</comment>
<dbReference type="AlphaFoldDB" id="A0A5J9UKI4"/>
<sequence length="122" mass="13154">MAARQRFELYPLSHGSNGHPWSRLIRSVLYRAAPPWSPSSVVLDAGLTRLRQGLPDGSLACEVSPAQALLLPLLSSARFSSEVAMPVVTVGGTSLLLGFAILSLRPVNLLTTAWNIDFKNSK</sequence>
<evidence type="ECO:0000313" key="2">
    <source>
        <dbReference type="Proteomes" id="UP000324897"/>
    </source>
</evidence>
<organism evidence="1 2">
    <name type="scientific">Eragrostis curvula</name>
    <name type="common">weeping love grass</name>
    <dbReference type="NCBI Taxonomy" id="38414"/>
    <lineage>
        <taxon>Eukaryota</taxon>
        <taxon>Viridiplantae</taxon>
        <taxon>Streptophyta</taxon>
        <taxon>Embryophyta</taxon>
        <taxon>Tracheophyta</taxon>
        <taxon>Spermatophyta</taxon>
        <taxon>Magnoliopsida</taxon>
        <taxon>Liliopsida</taxon>
        <taxon>Poales</taxon>
        <taxon>Poaceae</taxon>
        <taxon>PACMAD clade</taxon>
        <taxon>Chloridoideae</taxon>
        <taxon>Eragrostideae</taxon>
        <taxon>Eragrostidinae</taxon>
        <taxon>Eragrostis</taxon>
    </lineage>
</organism>
<proteinExistence type="predicted"/>
<gene>
    <name evidence="1" type="ORF">EJB05_26366</name>
</gene>
<keyword evidence="2" id="KW-1185">Reference proteome</keyword>
<accession>A0A5J9UKI4</accession>
<evidence type="ECO:0000313" key="1">
    <source>
        <dbReference type="EMBL" id="TVU23974.1"/>
    </source>
</evidence>
<dbReference type="EMBL" id="RWGY01000013">
    <property type="protein sequence ID" value="TVU23974.1"/>
    <property type="molecule type" value="Genomic_DNA"/>
</dbReference>
<reference evidence="1 2" key="1">
    <citation type="journal article" date="2019" name="Sci. Rep.">
        <title>A high-quality genome of Eragrostis curvula grass provides insights into Poaceae evolution and supports new strategies to enhance forage quality.</title>
        <authorList>
            <person name="Carballo J."/>
            <person name="Santos B.A.C.M."/>
            <person name="Zappacosta D."/>
            <person name="Garbus I."/>
            <person name="Selva J.P."/>
            <person name="Gallo C.A."/>
            <person name="Diaz A."/>
            <person name="Albertini E."/>
            <person name="Caccamo M."/>
            <person name="Echenique V."/>
        </authorList>
    </citation>
    <scope>NUCLEOTIDE SEQUENCE [LARGE SCALE GENOMIC DNA]</scope>
    <source>
        <strain evidence="2">cv. Victoria</strain>
        <tissue evidence="1">Leaf</tissue>
    </source>
</reference>
<name>A0A5J9UKI4_9POAL</name>
<dbReference type="Proteomes" id="UP000324897">
    <property type="component" value="Chromosome 2"/>
</dbReference>